<organism evidence="2 3">
    <name type="scientific">Candidatus Sediminicultor quintus</name>
    <dbReference type="NCBI Taxonomy" id="1797291"/>
    <lineage>
        <taxon>Bacteria</taxon>
        <taxon>Pseudomonadati</taxon>
        <taxon>Atribacterota</taxon>
        <taxon>Candidatus Phoenicimicrobiia</taxon>
        <taxon>Candidatus Pheonicimicrobiales</taxon>
        <taxon>Candidatus Phoenicimicrobiaceae</taxon>
        <taxon>Candidatus Sediminicultor</taxon>
    </lineage>
</organism>
<accession>A0A1F5AEK6</accession>
<dbReference type="NCBIfam" id="NF002805">
    <property type="entry name" value="PRK02947.1"/>
    <property type="match status" value="1"/>
</dbReference>
<dbReference type="STRING" id="1797291.A2V47_05870"/>
<reference evidence="2 3" key="1">
    <citation type="journal article" date="2016" name="Nat. Commun.">
        <title>Thousands of microbial genomes shed light on interconnected biogeochemical processes in an aquifer system.</title>
        <authorList>
            <person name="Anantharaman K."/>
            <person name="Brown C.T."/>
            <person name="Hug L.A."/>
            <person name="Sharon I."/>
            <person name="Castelle C.J."/>
            <person name="Probst A.J."/>
            <person name="Thomas B.C."/>
            <person name="Singh A."/>
            <person name="Wilkins M.J."/>
            <person name="Karaoz U."/>
            <person name="Brodie E.L."/>
            <person name="Williams K.H."/>
            <person name="Hubbard S.S."/>
            <person name="Banfield J.F."/>
        </authorList>
    </citation>
    <scope>NUCLEOTIDE SEQUENCE [LARGE SCALE GENOMIC DNA]</scope>
</reference>
<sequence>MSKEAMQYANIIKSLLDEISSEEESVKKAAALVGDSIMRDQVIHVIGPGGHSNMGVEEMFSRAGGFACINAILDPGTNLSHGGPRSMGVERVPGYAIPVLNAYRVGKTPGEVLIIINAYGVNCMTIDCANEAKKRGVTSIAITSTSFADKLPKDHPSRHPSGANLYQSVDVFINNHLPYGDAILSVEGCEQNVGPTSTFCNCFTANYLVLETCKYLVSKGYTPPVLRSGNLPGGDEYNKDMMEKYTGKAILLF</sequence>
<evidence type="ECO:0000313" key="3">
    <source>
        <dbReference type="Proteomes" id="UP000177701"/>
    </source>
</evidence>
<gene>
    <name evidence="2" type="ORF">A2V47_05870</name>
</gene>
<dbReference type="EMBL" id="MEYH01000022">
    <property type="protein sequence ID" value="OGD16923.1"/>
    <property type="molecule type" value="Genomic_DNA"/>
</dbReference>
<evidence type="ECO:0000313" key="2">
    <source>
        <dbReference type="EMBL" id="OGD16923.1"/>
    </source>
</evidence>
<dbReference type="GO" id="GO:0097367">
    <property type="term" value="F:carbohydrate derivative binding"/>
    <property type="evidence" value="ECO:0007669"/>
    <property type="project" value="InterPro"/>
</dbReference>
<comment type="caution">
    <text evidence="2">The sequence shown here is derived from an EMBL/GenBank/DDBJ whole genome shotgun (WGS) entry which is preliminary data.</text>
</comment>
<dbReference type="AlphaFoldDB" id="A0A1F5AEK6"/>
<dbReference type="SUPFAM" id="SSF53697">
    <property type="entry name" value="SIS domain"/>
    <property type="match status" value="1"/>
</dbReference>
<evidence type="ECO:0000259" key="1">
    <source>
        <dbReference type="PROSITE" id="PS51464"/>
    </source>
</evidence>
<dbReference type="InterPro" id="IPR001347">
    <property type="entry name" value="SIS_dom"/>
</dbReference>
<feature type="domain" description="SIS" evidence="1">
    <location>
        <begin position="33"/>
        <end position="223"/>
    </location>
</feature>
<dbReference type="InterPro" id="IPR046348">
    <property type="entry name" value="SIS_dom_sf"/>
</dbReference>
<name>A0A1F5AEK6_9BACT</name>
<proteinExistence type="predicted"/>
<protein>
    <recommendedName>
        <fullName evidence="1">SIS domain-containing protein</fullName>
    </recommendedName>
</protein>
<dbReference type="PROSITE" id="PS51464">
    <property type="entry name" value="SIS"/>
    <property type="match status" value="1"/>
</dbReference>
<dbReference type="Gene3D" id="3.40.50.10490">
    <property type="entry name" value="Glucose-6-phosphate isomerase like protein, domain 1"/>
    <property type="match status" value="1"/>
</dbReference>
<dbReference type="Pfam" id="PF13580">
    <property type="entry name" value="SIS_2"/>
    <property type="match status" value="1"/>
</dbReference>
<dbReference type="Proteomes" id="UP000177701">
    <property type="component" value="Unassembled WGS sequence"/>
</dbReference>
<dbReference type="GO" id="GO:1901135">
    <property type="term" value="P:carbohydrate derivative metabolic process"/>
    <property type="evidence" value="ECO:0007669"/>
    <property type="project" value="InterPro"/>
</dbReference>